<gene>
    <name evidence="9" type="ORF">M0M57_08555</name>
</gene>
<dbReference type="RefSeq" id="WP_248432563.1">
    <property type="nucleotide sequence ID" value="NZ_CP096205.1"/>
</dbReference>
<feature type="transmembrane region" description="Helical" evidence="6">
    <location>
        <begin position="289"/>
        <end position="311"/>
    </location>
</feature>
<evidence type="ECO:0000256" key="2">
    <source>
        <dbReference type="ARBA" id="ARBA00022475"/>
    </source>
</evidence>
<feature type="transmembrane region" description="Helical" evidence="6">
    <location>
        <begin position="770"/>
        <end position="791"/>
    </location>
</feature>
<name>A0ABY4KD04_9FLAO</name>
<dbReference type="PANTHER" id="PTHR30572:SF18">
    <property type="entry name" value="ABC-TYPE MACROLIDE FAMILY EXPORT SYSTEM PERMEASE COMPONENT 2"/>
    <property type="match status" value="1"/>
</dbReference>
<proteinExistence type="predicted"/>
<comment type="subcellular location">
    <subcellularLocation>
        <location evidence="1">Cell membrane</location>
        <topology evidence="1">Multi-pass membrane protein</topology>
    </subcellularLocation>
</comment>
<feature type="domain" description="MacB-like periplasmic core" evidence="8">
    <location>
        <begin position="20"/>
        <end position="232"/>
    </location>
</feature>
<keyword evidence="4 6" id="KW-1133">Transmembrane helix</keyword>
<feature type="transmembrane region" description="Helical" evidence="6">
    <location>
        <begin position="21"/>
        <end position="41"/>
    </location>
</feature>
<dbReference type="Pfam" id="PF02687">
    <property type="entry name" value="FtsX"/>
    <property type="match status" value="2"/>
</dbReference>
<dbReference type="Pfam" id="PF12704">
    <property type="entry name" value="MacB_PCD"/>
    <property type="match status" value="2"/>
</dbReference>
<keyword evidence="3 6" id="KW-0812">Transmembrane</keyword>
<evidence type="ECO:0000313" key="10">
    <source>
        <dbReference type="Proteomes" id="UP000830583"/>
    </source>
</evidence>
<evidence type="ECO:0000256" key="3">
    <source>
        <dbReference type="ARBA" id="ARBA00022692"/>
    </source>
</evidence>
<keyword evidence="2" id="KW-1003">Cell membrane</keyword>
<feature type="transmembrane region" description="Helical" evidence="6">
    <location>
        <begin position="425"/>
        <end position="449"/>
    </location>
</feature>
<dbReference type="InterPro" id="IPR003838">
    <property type="entry name" value="ABC3_permease_C"/>
</dbReference>
<feature type="transmembrane region" description="Helical" evidence="6">
    <location>
        <begin position="686"/>
        <end position="710"/>
    </location>
</feature>
<dbReference type="EMBL" id="CP096205">
    <property type="protein sequence ID" value="UPQ77683.1"/>
    <property type="molecule type" value="Genomic_DNA"/>
</dbReference>
<evidence type="ECO:0000256" key="6">
    <source>
        <dbReference type="SAM" id="Phobius"/>
    </source>
</evidence>
<evidence type="ECO:0000256" key="5">
    <source>
        <dbReference type="ARBA" id="ARBA00023136"/>
    </source>
</evidence>
<evidence type="ECO:0000256" key="1">
    <source>
        <dbReference type="ARBA" id="ARBA00004651"/>
    </source>
</evidence>
<dbReference type="InterPro" id="IPR025857">
    <property type="entry name" value="MacB_PCD"/>
</dbReference>
<keyword evidence="5 6" id="KW-0472">Membrane</keyword>
<reference evidence="9" key="1">
    <citation type="submission" date="2022-04" db="EMBL/GenBank/DDBJ databases">
        <title>Consumption of N2O by Flavobacterium azooxidireducens sp. nov. isolated from Decomposing Leaf Litter of Phragmites australis (Cav.).</title>
        <authorList>
            <person name="Behrendt U."/>
            <person name="Spanner T."/>
            <person name="Augustin J."/>
            <person name="Horn M.A."/>
            <person name="Kolb S."/>
            <person name="Ulrich A."/>
        </authorList>
    </citation>
    <scope>NUCLEOTIDE SEQUENCE</scope>
    <source>
        <strain evidence="9">IGB 4-14</strain>
    </source>
</reference>
<feature type="transmembrane region" description="Helical" evidence="6">
    <location>
        <begin position="381"/>
        <end position="404"/>
    </location>
</feature>
<sequence length="809" mass="92605">MINNWIKIFLYQLKKNKLFTILNTLGLSLGIAGLIFAILYWNDEQSYNAWNPEKGKVMHVVSYVSVDTYWSTSVASLEPYLQKSFPELDAYCYLNQWYYNEIIQYKNKKEIVPIIDAQKTFFKFFPFEFIKGNAQNPLPDKNSIAISNQTAEKLFGNEEPIGKEVTYSGRTLVVRGVYKISGKSSLEPEAVTNLIDSKLEEDKDQWGNFTYGLLLKLKNPSDSEKVSFKLKKLMSENRELKWAKEQGITLDEWKKQGGFQTQILLEPLENARLHSKVDGYAEGQGNYQFLMIMVGLSVLILILSIVNYINLATANAIQRAKEVGVRKILGASKSNIVKQFIFETVLITTFSILLALVIVELSLPYYNEFLGKTLLIHGSQFYIQLILIFLIVIIVAGIFPSVYVSNFETLKVLKGNFGRSKSGVWLRNAMLILQFGIASFFIIGSYIVYQQVIYLQNKELGFKGEQIIQIDYRNPYDYTQEGVREKLLSRYLTIKQELSKINGVKQVATGSFSFGSGASSSSSFSYNDVTIQGQNMGMDFGMLDMMNIKIKKGRGLSEKYASDSISSILINETAEKMMNEKDVLGKEINWNGKKLKIVGVVADFHLNGPHNEIPPMAFFHLKTIDWMIFNVNKIYVKVNPEDIEMVKADIEKFWTKKVDGDYPFTYDFVDKHFARTYETYVKQKNLFSLLNVIVILIALFGLFSLASYSIQRRMKEIAIRKTLGAETKTLLKDLSKQYIVFCLIGFLLALFPVYFLLGKWLENFVYRIDITLMPFIIGFVILLILTLVVVLSKAYQATKVEVLNYLKYE</sequence>
<accession>A0ABY4KD04</accession>
<feature type="domain" description="ABC3 transporter permease C-terminal" evidence="7">
    <location>
        <begin position="296"/>
        <end position="400"/>
    </location>
</feature>
<organism evidence="9 10">
    <name type="scientific">Flavobacterium azooxidireducens</name>
    <dbReference type="NCBI Taxonomy" id="1871076"/>
    <lineage>
        <taxon>Bacteria</taxon>
        <taxon>Pseudomonadati</taxon>
        <taxon>Bacteroidota</taxon>
        <taxon>Flavobacteriia</taxon>
        <taxon>Flavobacteriales</taxon>
        <taxon>Flavobacteriaceae</taxon>
        <taxon>Flavobacterium</taxon>
    </lineage>
</organism>
<feature type="transmembrane region" description="Helical" evidence="6">
    <location>
        <begin position="340"/>
        <end position="361"/>
    </location>
</feature>
<evidence type="ECO:0000259" key="7">
    <source>
        <dbReference type="Pfam" id="PF02687"/>
    </source>
</evidence>
<evidence type="ECO:0000313" key="9">
    <source>
        <dbReference type="EMBL" id="UPQ77683.1"/>
    </source>
</evidence>
<dbReference type="InterPro" id="IPR050250">
    <property type="entry name" value="Macrolide_Exporter_MacB"/>
</dbReference>
<dbReference type="Proteomes" id="UP000830583">
    <property type="component" value="Chromosome"/>
</dbReference>
<evidence type="ECO:0000256" key="4">
    <source>
        <dbReference type="ARBA" id="ARBA00022989"/>
    </source>
</evidence>
<evidence type="ECO:0000259" key="8">
    <source>
        <dbReference type="Pfam" id="PF12704"/>
    </source>
</evidence>
<protein>
    <submittedName>
        <fullName evidence="9">ABC transporter permease</fullName>
    </submittedName>
</protein>
<feature type="domain" description="MacB-like periplasmic core" evidence="8">
    <location>
        <begin position="429"/>
        <end position="652"/>
    </location>
</feature>
<feature type="domain" description="ABC3 transporter permease C-terminal" evidence="7">
    <location>
        <begin position="690"/>
        <end position="801"/>
    </location>
</feature>
<feature type="transmembrane region" description="Helical" evidence="6">
    <location>
        <begin position="738"/>
        <end position="758"/>
    </location>
</feature>
<keyword evidence="10" id="KW-1185">Reference proteome</keyword>
<dbReference type="PANTHER" id="PTHR30572">
    <property type="entry name" value="MEMBRANE COMPONENT OF TRANSPORTER-RELATED"/>
    <property type="match status" value="1"/>
</dbReference>